<dbReference type="AlphaFoldDB" id="A0A1R4JY29"/>
<dbReference type="Pfam" id="PF00583">
    <property type="entry name" value="Acetyltransf_1"/>
    <property type="match status" value="1"/>
</dbReference>
<dbReference type="InterPro" id="IPR000182">
    <property type="entry name" value="GNAT_dom"/>
</dbReference>
<keyword evidence="2" id="KW-0808">Transferase</keyword>
<organism evidence="2 3">
    <name type="scientific">Luteococcus japonicus LSP_Lj1</name>
    <dbReference type="NCBI Taxonomy" id="1255658"/>
    <lineage>
        <taxon>Bacteria</taxon>
        <taxon>Bacillati</taxon>
        <taxon>Actinomycetota</taxon>
        <taxon>Actinomycetes</taxon>
        <taxon>Propionibacteriales</taxon>
        <taxon>Propionibacteriaceae</taxon>
        <taxon>Luteococcus</taxon>
    </lineage>
</organism>
<dbReference type="PANTHER" id="PTHR42791:SF1">
    <property type="entry name" value="N-ACETYLTRANSFERASE DOMAIN-CONTAINING PROTEIN"/>
    <property type="match status" value="1"/>
</dbReference>
<accession>A0A1R4JY29</accession>
<dbReference type="PANTHER" id="PTHR42791">
    <property type="entry name" value="GNAT FAMILY ACETYLTRANSFERASE"/>
    <property type="match status" value="1"/>
</dbReference>
<dbReference type="CDD" id="cd04301">
    <property type="entry name" value="NAT_SF"/>
    <property type="match status" value="1"/>
</dbReference>
<dbReference type="EMBL" id="FUKQ01000038">
    <property type="protein sequence ID" value="SJN37151.1"/>
    <property type="molecule type" value="Genomic_DNA"/>
</dbReference>
<evidence type="ECO:0000313" key="2">
    <source>
        <dbReference type="EMBL" id="SJN37151.1"/>
    </source>
</evidence>
<dbReference type="Proteomes" id="UP000188342">
    <property type="component" value="Unassembled WGS sequence"/>
</dbReference>
<dbReference type="STRING" id="1255658.FM114_10330"/>
<evidence type="ECO:0000259" key="1">
    <source>
        <dbReference type="PROSITE" id="PS51186"/>
    </source>
</evidence>
<dbReference type="PROSITE" id="PS51186">
    <property type="entry name" value="GNAT"/>
    <property type="match status" value="1"/>
</dbReference>
<name>A0A1R4JY29_9ACTN</name>
<feature type="domain" description="N-acetyltransferase" evidence="1">
    <location>
        <begin position="34"/>
        <end position="192"/>
    </location>
</feature>
<gene>
    <name evidence="2" type="ORF">FM114_10330</name>
</gene>
<dbReference type="InterPro" id="IPR052523">
    <property type="entry name" value="Trichothecene_AcTrans"/>
</dbReference>
<dbReference type="Gene3D" id="3.40.630.30">
    <property type="match status" value="1"/>
</dbReference>
<sequence length="200" mass="21504">MDTAARILGQAFCDYPVFTATLTDPLRRQAALPLTFRSLIRQFAPRGGLDLLDREGEPVGAALWADGTQDEAGLLVSLRSGQLSFALAAGLRDAVALMRVQEGDVRVHREIIREPHAYLLALAVAPGHQGTGAGSELLERGLARVDEAGLPAYLETNLPQNVRLYRRHGFVVVRGAGTRVTTAGTCFALPAEPCPLRPAR</sequence>
<dbReference type="RefSeq" id="WP_218668524.1">
    <property type="nucleotide sequence ID" value="NZ_FUKQ01000038.1"/>
</dbReference>
<evidence type="ECO:0000313" key="3">
    <source>
        <dbReference type="Proteomes" id="UP000188342"/>
    </source>
</evidence>
<dbReference type="InterPro" id="IPR016181">
    <property type="entry name" value="Acyl_CoA_acyltransferase"/>
</dbReference>
<dbReference type="GO" id="GO:0016747">
    <property type="term" value="F:acyltransferase activity, transferring groups other than amino-acyl groups"/>
    <property type="evidence" value="ECO:0007669"/>
    <property type="project" value="InterPro"/>
</dbReference>
<dbReference type="SUPFAM" id="SSF55729">
    <property type="entry name" value="Acyl-CoA N-acyltransferases (Nat)"/>
    <property type="match status" value="1"/>
</dbReference>
<keyword evidence="3" id="KW-1185">Reference proteome</keyword>
<protein>
    <submittedName>
        <fullName evidence="2">Puromycin N-acetyltransferase, putative</fullName>
    </submittedName>
</protein>
<reference evidence="2 3" key="1">
    <citation type="submission" date="2017-02" db="EMBL/GenBank/DDBJ databases">
        <authorList>
            <person name="Peterson S.W."/>
        </authorList>
    </citation>
    <scope>NUCLEOTIDE SEQUENCE [LARGE SCALE GENOMIC DNA]</scope>
    <source>
        <strain evidence="2 3">LSP_Lj1</strain>
    </source>
</reference>
<proteinExistence type="predicted"/>